<dbReference type="AlphaFoldDB" id="A0A0D9QT53"/>
<organism evidence="3 4">
    <name type="scientific">Plasmodium fragile</name>
    <dbReference type="NCBI Taxonomy" id="5857"/>
    <lineage>
        <taxon>Eukaryota</taxon>
        <taxon>Sar</taxon>
        <taxon>Alveolata</taxon>
        <taxon>Apicomplexa</taxon>
        <taxon>Aconoidasida</taxon>
        <taxon>Haemosporida</taxon>
        <taxon>Plasmodiidae</taxon>
        <taxon>Plasmodium</taxon>
        <taxon>Plasmodium (Plasmodium)</taxon>
    </lineage>
</organism>
<keyword evidence="2" id="KW-0732">Signal</keyword>
<accession>A0A0D9QT53</accession>
<feature type="region of interest" description="Disordered" evidence="1">
    <location>
        <begin position="159"/>
        <end position="192"/>
    </location>
</feature>
<dbReference type="VEuPathDB" id="PlasmoDB:AK88_00093"/>
<dbReference type="InterPro" id="IPR029069">
    <property type="entry name" value="HotDog_dom_sf"/>
</dbReference>
<proteinExistence type="predicted"/>
<name>A0A0D9QT53_PLAFR</name>
<dbReference type="Proteomes" id="UP000054561">
    <property type="component" value="Unassembled WGS sequence"/>
</dbReference>
<feature type="signal peptide" evidence="2">
    <location>
        <begin position="1"/>
        <end position="29"/>
    </location>
</feature>
<gene>
    <name evidence="3" type="ORF">AK88_00093</name>
</gene>
<feature type="compositionally biased region" description="Polar residues" evidence="1">
    <location>
        <begin position="165"/>
        <end position="176"/>
    </location>
</feature>
<protein>
    <submittedName>
        <fullName evidence="3">Uncharacterized protein</fullName>
    </submittedName>
</protein>
<dbReference type="EMBL" id="KQ001645">
    <property type="protein sequence ID" value="KJP90245.1"/>
    <property type="molecule type" value="Genomic_DNA"/>
</dbReference>
<dbReference type="OMA" id="CCENVEA"/>
<evidence type="ECO:0000256" key="2">
    <source>
        <dbReference type="SAM" id="SignalP"/>
    </source>
</evidence>
<keyword evidence="4" id="KW-1185">Reference proteome</keyword>
<sequence length="274" mass="30826">MKRALVVLPFCIKLLACLLFLAYCENVEAKNVKVDLDGKVYTIMYEQKEVKFSDLDPVKIMFHSNHVKHSGNAIIRHLIKMTSTDVNKINYVVKHVDITYDKPLKYQDSYKIIGGITAYGNTSLTLTVVGTSSMSRNEGSGNWGIKNILRSRACAPLDEQDNGEETSTSGDFQSEQSEVDTGKGPNKKTSKSHLHVEKLLAQYKEDNADAVIKLCKNNMKEIASQKKCINYFTATYTLVRVNKDGIKESIQEKCKKAFPPIEVEKLKELISVFC</sequence>
<dbReference type="GeneID" id="24265407"/>
<evidence type="ECO:0000313" key="4">
    <source>
        <dbReference type="Proteomes" id="UP000054561"/>
    </source>
</evidence>
<dbReference type="SUPFAM" id="SSF54637">
    <property type="entry name" value="Thioesterase/thiol ester dehydrase-isomerase"/>
    <property type="match status" value="1"/>
</dbReference>
<dbReference type="Gene3D" id="3.10.129.10">
    <property type="entry name" value="Hotdog Thioesterase"/>
    <property type="match status" value="1"/>
</dbReference>
<evidence type="ECO:0000313" key="3">
    <source>
        <dbReference type="EMBL" id="KJP90245.1"/>
    </source>
</evidence>
<reference evidence="3 4" key="1">
    <citation type="submission" date="2014-03" db="EMBL/GenBank/DDBJ databases">
        <title>The Genome Sequence of Plasmodium fragile nilgiri.</title>
        <authorList>
            <consortium name="The Broad Institute Genomics Platform"/>
            <consortium name="The Broad Institute Genome Sequencing Center for Infectious Disease"/>
            <person name="Neafsey D."/>
            <person name="Duraisingh M."/>
            <person name="Young S.K."/>
            <person name="Zeng Q."/>
            <person name="Gargeya S."/>
            <person name="Abouelleil A."/>
            <person name="Alvarado L."/>
            <person name="Chapman S.B."/>
            <person name="Gainer-Dewar J."/>
            <person name="Goldberg J."/>
            <person name="Griggs A."/>
            <person name="Gujja S."/>
            <person name="Hansen M."/>
            <person name="Howarth C."/>
            <person name="Imamovic A."/>
            <person name="Larimer J."/>
            <person name="Pearson M."/>
            <person name="Poon T.W."/>
            <person name="Priest M."/>
            <person name="Roberts A."/>
            <person name="Saif S."/>
            <person name="Shea T."/>
            <person name="Sykes S."/>
            <person name="Wortman J."/>
            <person name="Nusbaum C."/>
            <person name="Birren B."/>
        </authorList>
    </citation>
    <scope>NUCLEOTIDE SEQUENCE [LARGE SCALE GENOMIC DNA]</scope>
    <source>
        <strain evidence="4">nilgiri</strain>
    </source>
</reference>
<dbReference type="OrthoDB" id="375543at2759"/>
<evidence type="ECO:0000256" key="1">
    <source>
        <dbReference type="SAM" id="MobiDB-lite"/>
    </source>
</evidence>
<feature type="chain" id="PRO_5002343891" evidence="2">
    <location>
        <begin position="30"/>
        <end position="274"/>
    </location>
</feature>
<dbReference type="RefSeq" id="XP_012333167.1">
    <property type="nucleotide sequence ID" value="XM_012477744.1"/>
</dbReference>